<evidence type="ECO:0000256" key="1">
    <source>
        <dbReference type="SAM" id="MobiDB-lite"/>
    </source>
</evidence>
<feature type="domain" description="DUF397" evidence="2">
    <location>
        <begin position="10"/>
        <end position="62"/>
    </location>
</feature>
<dbReference type="Proteomes" id="UP000774570">
    <property type="component" value="Unassembled WGS sequence"/>
</dbReference>
<name>A0ABS7FL99_9ACTN</name>
<keyword evidence="4" id="KW-1185">Reference proteome</keyword>
<accession>A0ABS7FL99</accession>
<dbReference type="Pfam" id="PF04149">
    <property type="entry name" value="DUF397"/>
    <property type="match status" value="1"/>
</dbReference>
<evidence type="ECO:0000313" key="4">
    <source>
        <dbReference type="Proteomes" id="UP000774570"/>
    </source>
</evidence>
<sequence length="64" mass="7006">MKRSGSPPNAWRKSSHSTSGAQDCVEVTNDRGLARIRDSKDPHGPTLPLPHPTWAAFLDNLKAQ</sequence>
<feature type="region of interest" description="Disordered" evidence="1">
    <location>
        <begin position="1"/>
        <end position="53"/>
    </location>
</feature>
<evidence type="ECO:0000313" key="3">
    <source>
        <dbReference type="EMBL" id="MBW8481142.1"/>
    </source>
</evidence>
<proteinExistence type="predicted"/>
<gene>
    <name evidence="3" type="ORF">K1Y72_02090</name>
</gene>
<evidence type="ECO:0000259" key="2">
    <source>
        <dbReference type="Pfam" id="PF04149"/>
    </source>
</evidence>
<protein>
    <submittedName>
        <fullName evidence="3">DUF397 domain-containing protein</fullName>
    </submittedName>
</protein>
<comment type="caution">
    <text evidence="3">The sequence shown here is derived from an EMBL/GenBank/DDBJ whole genome shotgun (WGS) entry which is preliminary data.</text>
</comment>
<dbReference type="EMBL" id="JAIBOA010000001">
    <property type="protein sequence ID" value="MBW8481142.1"/>
    <property type="molecule type" value="Genomic_DNA"/>
</dbReference>
<dbReference type="InterPro" id="IPR007278">
    <property type="entry name" value="DUF397"/>
</dbReference>
<organism evidence="3 4">
    <name type="scientific">Actinomadura parmotrematis</name>
    <dbReference type="NCBI Taxonomy" id="2864039"/>
    <lineage>
        <taxon>Bacteria</taxon>
        <taxon>Bacillati</taxon>
        <taxon>Actinomycetota</taxon>
        <taxon>Actinomycetes</taxon>
        <taxon>Streptosporangiales</taxon>
        <taxon>Thermomonosporaceae</taxon>
        <taxon>Actinomadura</taxon>
    </lineage>
</organism>
<reference evidence="3 4" key="1">
    <citation type="submission" date="2021-07" db="EMBL/GenBank/DDBJ databases">
        <title>Actinomadura sp. PM05-2 isolated from lichen.</title>
        <authorList>
            <person name="Somphong A."/>
            <person name="Phongsopitanun W."/>
            <person name="Tanasupawat S."/>
            <person name="Peongsungnone V."/>
        </authorList>
    </citation>
    <scope>NUCLEOTIDE SEQUENCE [LARGE SCALE GENOMIC DNA]</scope>
    <source>
        <strain evidence="3 4">PM05-2</strain>
    </source>
</reference>
<feature type="compositionally biased region" description="Basic and acidic residues" evidence="1">
    <location>
        <begin position="28"/>
        <end position="43"/>
    </location>
</feature>